<feature type="region of interest" description="Disordered" evidence="2">
    <location>
        <begin position="750"/>
        <end position="785"/>
    </location>
</feature>
<dbReference type="InterPro" id="IPR036873">
    <property type="entry name" value="Rhodanese-like_dom_sf"/>
</dbReference>
<reference evidence="5" key="1">
    <citation type="submission" date="2019-11" db="EMBL/GenBank/DDBJ databases">
        <title>The nuclear and mitochondrial genomes of Frieseomelitta varia - a highly eusocial stingless bee (Meliponini) with a permanently sterile worker caste.</title>
        <authorList>
            <person name="Freitas F.C.P."/>
            <person name="Lourenco A.P."/>
            <person name="Nunes F.M.F."/>
            <person name="Paschoal A.R."/>
            <person name="Abreu F.C.P."/>
            <person name="Barbin F.O."/>
            <person name="Bataglia L."/>
            <person name="Cardoso-Junior C.A.M."/>
            <person name="Cervoni M.S."/>
            <person name="Silva S.R."/>
            <person name="Dalarmi F."/>
            <person name="Del Lama M.A."/>
            <person name="Depintor T.S."/>
            <person name="Ferreira K.M."/>
            <person name="Goria P.S."/>
            <person name="Jaskot M.C."/>
            <person name="Lago D.C."/>
            <person name="Luna-Lucena D."/>
            <person name="Moda L.M."/>
            <person name="Nascimento L."/>
            <person name="Pedrino M."/>
            <person name="Rabico F.O."/>
            <person name="Sanches F.C."/>
            <person name="Santos D.E."/>
            <person name="Santos C.G."/>
            <person name="Vieira J."/>
            <person name="Lopes T.F."/>
            <person name="Barchuk A.R."/>
            <person name="Hartfelder K."/>
            <person name="Simoes Z.L.P."/>
            <person name="Bitondi M.M.G."/>
            <person name="Pinheiro D.G."/>
        </authorList>
    </citation>
    <scope>NUCLEOTIDE SEQUENCE</scope>
    <source>
        <strain evidence="5">USP_RPSP 00005682</strain>
        <tissue evidence="5">Whole individual</tissue>
    </source>
</reference>
<feature type="compositionally biased region" description="Low complexity" evidence="2">
    <location>
        <begin position="765"/>
        <end position="785"/>
    </location>
</feature>
<gene>
    <name evidence="5" type="ORF">E2986_12777</name>
</gene>
<dbReference type="Gene3D" id="3.40.250.10">
    <property type="entry name" value="Rhodanese-like domain"/>
    <property type="match status" value="1"/>
</dbReference>
<evidence type="ECO:0000256" key="3">
    <source>
        <dbReference type="SAM" id="SignalP"/>
    </source>
</evidence>
<feature type="chain" id="PRO_5032615686" description="Rhodanese domain-containing protein" evidence="3">
    <location>
        <begin position="26"/>
        <end position="1031"/>
    </location>
</feature>
<organism evidence="5 6">
    <name type="scientific">Frieseomelitta varia</name>
    <dbReference type="NCBI Taxonomy" id="561572"/>
    <lineage>
        <taxon>Eukaryota</taxon>
        <taxon>Metazoa</taxon>
        <taxon>Ecdysozoa</taxon>
        <taxon>Arthropoda</taxon>
        <taxon>Hexapoda</taxon>
        <taxon>Insecta</taxon>
        <taxon>Pterygota</taxon>
        <taxon>Neoptera</taxon>
        <taxon>Endopterygota</taxon>
        <taxon>Hymenoptera</taxon>
        <taxon>Apocrita</taxon>
        <taxon>Aculeata</taxon>
        <taxon>Apoidea</taxon>
        <taxon>Anthophila</taxon>
        <taxon>Apidae</taxon>
        <taxon>Frieseomelitta</taxon>
    </lineage>
</organism>
<protein>
    <recommendedName>
        <fullName evidence="4">Rhodanese domain-containing protein</fullName>
    </recommendedName>
</protein>
<evidence type="ECO:0000256" key="2">
    <source>
        <dbReference type="SAM" id="MobiDB-lite"/>
    </source>
</evidence>
<evidence type="ECO:0000313" key="5">
    <source>
        <dbReference type="EMBL" id="KAF3420010.1"/>
    </source>
</evidence>
<feature type="compositionally biased region" description="Basic and acidic residues" evidence="2">
    <location>
        <begin position="239"/>
        <end position="260"/>
    </location>
</feature>
<feature type="domain" description="Rhodanese" evidence="4">
    <location>
        <begin position="893"/>
        <end position="963"/>
    </location>
</feature>
<feature type="signal peptide" evidence="3">
    <location>
        <begin position="1"/>
        <end position="25"/>
    </location>
</feature>
<feature type="coiled-coil region" evidence="1">
    <location>
        <begin position="602"/>
        <end position="629"/>
    </location>
</feature>
<evidence type="ECO:0000313" key="6">
    <source>
        <dbReference type="Proteomes" id="UP000655588"/>
    </source>
</evidence>
<feature type="compositionally biased region" description="Basic and acidic residues" evidence="2">
    <location>
        <begin position="202"/>
        <end position="224"/>
    </location>
</feature>
<dbReference type="SUPFAM" id="SSF52821">
    <property type="entry name" value="Rhodanese/Cell cycle control phosphatase"/>
    <property type="match status" value="1"/>
</dbReference>
<keyword evidence="1" id="KW-0175">Coiled coil</keyword>
<dbReference type="PROSITE" id="PS50206">
    <property type="entry name" value="RHODANESE_3"/>
    <property type="match status" value="1"/>
</dbReference>
<sequence length="1031" mass="118651">MKQYQMKRLQIVLVFLSVTTCGIRATKTEDTSTVMPHELVASYMDPSGKQSQQGTSNLAKRLETEYVECILNPAVFRELLERDIVSCNLKRRYHRRQLGWKLQNPFYVEEPNWVEINNDGSENHSRHNLETVDPYIISRGKKFRERLTNIVNDTRSGESSIEYEDLRVILADNLKMTRDKRSTNSNSRLEALNESSDDHDDGDNSNRRDENLKKTDKEKERENLNDDVAGDSKINSNTRLEEYKNKEDEHLKDTKRRSANDLKLTNNEHTLSAGRDRKVYNEQKEYLKSGEIESGESTFNKQKDKRGLILRKTPYNSGDDIVSRAIYTPEETPRMPAELATASGNAIGEEGNSLLFRVKRDSNDVVVKNIAVESAYRPNRIRETTNYSERERRNGIRGLDVLNDILEQPYFISRGKKINNKEEKKISFERLEPEEPKSTMERIIGGERLREDLNKCRDRMNEREKRIKGLEDDFGIDMKGLVNLEQPYFISRGKKINNKEERKISFERLEPEEPKSTMDSIIDGERLREDLNKCRDRMNEREKKIKRLEDDFGIDMKGLVNLEQPYFISRGKKINNKEERKITFERLEPQEPKSTVDRIIGGERLREDLNKCRDRMNEREKRIKRLEDDFGIDMKGLVKLEQPYFVSRGKKNNYEDDGRIFFEQLKSEMDDIIGGEKLSEALRCDLTKASSRLDITATDVRSPLQQQQRQRQRQHQHQQEASSPTMSTLVCCEPVSATRSRDNLKLVLNRSLSEPGPPASASTFLPSSLASTVTPSSSTSSGVDSCTASDGTECSLNASGTSISGCSSSSSSGTDCDPPLSDVHRHYHHLHHHHHFHQHQLSTSKRCKLETVSLPASPCSENNTLQRQLVLQRTRTITADELADRLLGGREQPNGGPVLLDCRPFILYNVNHVRGAINVNCSDRFNRRRLQLGKASLADLANTREGKELLRRRHYREVVVYDDCTDDVDRLPVQHPLFLVLVALLEDNREPALLLVSKELSNLTNRLTKDVIFIALIIEGSNFKIFEEYDR</sequence>
<feature type="coiled-coil region" evidence="1">
    <location>
        <begin position="524"/>
        <end position="551"/>
    </location>
</feature>
<keyword evidence="6" id="KW-1185">Reference proteome</keyword>
<feature type="coiled-coil region" evidence="1">
    <location>
        <begin position="446"/>
        <end position="473"/>
    </location>
</feature>
<feature type="region of interest" description="Disordered" evidence="2">
    <location>
        <begin position="697"/>
        <end position="728"/>
    </location>
</feature>
<comment type="caution">
    <text evidence="5">The sequence shown here is derived from an EMBL/GenBank/DDBJ whole genome shotgun (WGS) entry which is preliminary data.</text>
</comment>
<dbReference type="AlphaFoldDB" id="A0A833VMA1"/>
<evidence type="ECO:0000256" key="1">
    <source>
        <dbReference type="SAM" id="Coils"/>
    </source>
</evidence>
<dbReference type="CDD" id="cd01446">
    <property type="entry name" value="DSP_MapKP"/>
    <property type="match status" value="1"/>
</dbReference>
<dbReference type="EMBL" id="WNWW01001018">
    <property type="protein sequence ID" value="KAF3420010.1"/>
    <property type="molecule type" value="Genomic_DNA"/>
</dbReference>
<feature type="region of interest" description="Disordered" evidence="2">
    <location>
        <begin position="179"/>
        <end position="276"/>
    </location>
</feature>
<accession>A0A833VMA1</accession>
<evidence type="ECO:0000259" key="4">
    <source>
        <dbReference type="PROSITE" id="PS50206"/>
    </source>
</evidence>
<keyword evidence="3" id="KW-0732">Signal</keyword>
<dbReference type="Proteomes" id="UP000655588">
    <property type="component" value="Unassembled WGS sequence"/>
</dbReference>
<dbReference type="InterPro" id="IPR001763">
    <property type="entry name" value="Rhodanese-like_dom"/>
</dbReference>
<name>A0A833VMA1_9HYME</name>
<dbReference type="Pfam" id="PF00581">
    <property type="entry name" value="Rhodanese"/>
    <property type="match status" value="1"/>
</dbReference>
<proteinExistence type="predicted"/>